<feature type="compositionally biased region" description="Basic residues" evidence="1">
    <location>
        <begin position="234"/>
        <end position="246"/>
    </location>
</feature>
<dbReference type="RefSeq" id="XP_020116994.1">
    <property type="nucleotide sequence ID" value="XM_020262989.1"/>
</dbReference>
<feature type="compositionally biased region" description="Acidic residues" evidence="1">
    <location>
        <begin position="297"/>
        <end position="314"/>
    </location>
</feature>
<evidence type="ECO:0008006" key="4">
    <source>
        <dbReference type="Google" id="ProtNLM"/>
    </source>
</evidence>
<gene>
    <name evidence="2" type="ORF">UA08_07765</name>
</gene>
<comment type="caution">
    <text evidence="2">The sequence shown here is derived from an EMBL/GenBank/DDBJ whole genome shotgun (WGS) entry which is preliminary data.</text>
</comment>
<dbReference type="Proteomes" id="UP000214365">
    <property type="component" value="Unassembled WGS sequence"/>
</dbReference>
<proteinExistence type="predicted"/>
<feature type="compositionally biased region" description="Basic and acidic residues" evidence="1">
    <location>
        <begin position="272"/>
        <end position="285"/>
    </location>
</feature>
<protein>
    <recommendedName>
        <fullName evidence="4">BTB domain-containing protein</fullName>
    </recommendedName>
</protein>
<feature type="compositionally biased region" description="Pro residues" evidence="1">
    <location>
        <begin position="141"/>
        <end position="151"/>
    </location>
</feature>
<dbReference type="GeneID" id="31007521"/>
<dbReference type="STRING" id="1441469.A0A225AD57"/>
<feature type="compositionally biased region" description="Acidic residues" evidence="1">
    <location>
        <begin position="213"/>
        <end position="229"/>
    </location>
</feature>
<evidence type="ECO:0000313" key="3">
    <source>
        <dbReference type="Proteomes" id="UP000214365"/>
    </source>
</evidence>
<sequence length="576" mass="64153">MNRLPDFTRLISSPPFTFLVGKDHTKLTIQSALAQHVSRPLDDLMNNGHTRESKHRIAVLEDEEVEVFTAFTQYAYTGNYTVPEQKSELQLPTRPAAELSPVSSSKSTGSRSASGAVEQQQQQQQLQPLSIVRAQSSASFLPPPAPTPPPFDRLDAKHGQSRRYAETPLAVAADQWDNPFAHPAEQQQNEHSFREDTPPAEVVNVGSQNDPPAQEDQDAGADAEAAEEEWVPKKAGKKDKKKKRKNAGAATAVFEEAVPTTSLTPPSTPPIDVRDEVPPKRKETKVVVIQQARPDYDADCAVETDPGDDGEADAYQEREREEDGDGDWWDQPVFPPSGRRRGRERTPPRRVQPLIDTSFASQRISAAPRKRGANTWTEFAALDYFHQPQQPVDYDDNDHKQAAAQPLLIVVPYILFHAKVYVFATRYLISGLAQLCLQKLHTSLVDYPLSHGHEHEHEDENENEDEGTESLRFNAHAKMFLDILRYTYENTTRFEPESQTSATQLRECELRKLVAQYAACKMRELAAYTPAAIPVLSSPSHGPGSGVSMIPAPGGGLRELLDRIPELASDLVFMMM</sequence>
<evidence type="ECO:0000256" key="1">
    <source>
        <dbReference type="SAM" id="MobiDB-lite"/>
    </source>
</evidence>
<dbReference type="EMBL" id="LFMY01000013">
    <property type="protein sequence ID" value="OKL56873.1"/>
    <property type="molecule type" value="Genomic_DNA"/>
</dbReference>
<evidence type="ECO:0000313" key="2">
    <source>
        <dbReference type="EMBL" id="OKL56873.1"/>
    </source>
</evidence>
<dbReference type="OrthoDB" id="448954at2759"/>
<accession>A0A225AD57</accession>
<reference evidence="2 3" key="1">
    <citation type="submission" date="2015-06" db="EMBL/GenBank/DDBJ databases">
        <title>Talaromyces atroroseus IBT 11181 draft genome.</title>
        <authorList>
            <person name="Rasmussen K.B."/>
            <person name="Rasmussen S."/>
            <person name="Petersen B."/>
            <person name="Sicheritz-Ponten T."/>
            <person name="Mortensen U.H."/>
            <person name="Thrane U."/>
        </authorList>
    </citation>
    <scope>NUCLEOTIDE SEQUENCE [LARGE SCALE GENOMIC DNA]</scope>
    <source>
        <strain evidence="2 3">IBT 11181</strain>
    </source>
</reference>
<feature type="compositionally biased region" description="Low complexity" evidence="1">
    <location>
        <begin position="100"/>
        <end position="127"/>
    </location>
</feature>
<dbReference type="PANTHER" id="PTHR47843">
    <property type="entry name" value="BTB DOMAIN-CONTAINING PROTEIN-RELATED"/>
    <property type="match status" value="1"/>
</dbReference>
<organism evidence="2 3">
    <name type="scientific">Talaromyces atroroseus</name>
    <dbReference type="NCBI Taxonomy" id="1441469"/>
    <lineage>
        <taxon>Eukaryota</taxon>
        <taxon>Fungi</taxon>
        <taxon>Dikarya</taxon>
        <taxon>Ascomycota</taxon>
        <taxon>Pezizomycotina</taxon>
        <taxon>Eurotiomycetes</taxon>
        <taxon>Eurotiomycetidae</taxon>
        <taxon>Eurotiales</taxon>
        <taxon>Trichocomaceae</taxon>
        <taxon>Talaromyces</taxon>
        <taxon>Talaromyces sect. Trachyspermi</taxon>
    </lineage>
</organism>
<name>A0A225AD57_TALAT</name>
<feature type="region of interest" description="Disordered" evidence="1">
    <location>
        <begin position="86"/>
        <end position="349"/>
    </location>
</feature>
<dbReference type="AlphaFoldDB" id="A0A225AD57"/>
<dbReference type="PANTHER" id="PTHR47843:SF2">
    <property type="entry name" value="BTB DOMAIN-CONTAINING PROTEIN"/>
    <property type="match status" value="1"/>
</dbReference>
<keyword evidence="3" id="KW-1185">Reference proteome</keyword>